<feature type="transmembrane region" description="Helical" evidence="3">
    <location>
        <begin position="739"/>
        <end position="760"/>
    </location>
</feature>
<dbReference type="PANTHER" id="PTHR13037">
    <property type="entry name" value="FORMIN"/>
    <property type="match status" value="1"/>
</dbReference>
<feature type="transmembrane region" description="Helical" evidence="3">
    <location>
        <begin position="491"/>
        <end position="509"/>
    </location>
</feature>
<organism evidence="4 5">
    <name type="scientific">Penaeus vannamei</name>
    <name type="common">Whiteleg shrimp</name>
    <name type="synonym">Litopenaeus vannamei</name>
    <dbReference type="NCBI Taxonomy" id="6689"/>
    <lineage>
        <taxon>Eukaryota</taxon>
        <taxon>Metazoa</taxon>
        <taxon>Ecdysozoa</taxon>
        <taxon>Arthropoda</taxon>
        <taxon>Crustacea</taxon>
        <taxon>Multicrustacea</taxon>
        <taxon>Malacostraca</taxon>
        <taxon>Eumalacostraca</taxon>
        <taxon>Eucarida</taxon>
        <taxon>Decapoda</taxon>
        <taxon>Dendrobranchiata</taxon>
        <taxon>Penaeoidea</taxon>
        <taxon>Penaeidae</taxon>
        <taxon>Penaeus</taxon>
    </lineage>
</organism>
<keyword evidence="1" id="KW-0945">Host-virus interaction</keyword>
<evidence type="ECO:0000256" key="3">
    <source>
        <dbReference type="SAM" id="Phobius"/>
    </source>
</evidence>
<dbReference type="PANTHER" id="PTHR13037:SF24">
    <property type="entry name" value="POLYCOMB PROTEIN PCL-RELATED"/>
    <property type="match status" value="1"/>
</dbReference>
<feature type="compositionally biased region" description="Pro residues" evidence="2">
    <location>
        <begin position="31"/>
        <end position="78"/>
    </location>
</feature>
<accession>A0A423SBI9</accession>
<reference evidence="4 5" key="1">
    <citation type="submission" date="2018-04" db="EMBL/GenBank/DDBJ databases">
        <authorList>
            <person name="Zhang X."/>
            <person name="Yuan J."/>
            <person name="Li F."/>
            <person name="Xiang J."/>
        </authorList>
    </citation>
    <scope>NUCLEOTIDE SEQUENCE [LARGE SCALE GENOMIC DNA]</scope>
    <source>
        <tissue evidence="4">Muscle</tissue>
    </source>
</reference>
<comment type="caution">
    <text evidence="4">The sequence shown here is derived from an EMBL/GenBank/DDBJ whole genome shotgun (WGS) entry which is preliminary data.</text>
</comment>
<keyword evidence="3" id="KW-0812">Transmembrane</keyword>
<feature type="transmembrane region" description="Helical" evidence="3">
    <location>
        <begin position="400"/>
        <end position="418"/>
    </location>
</feature>
<feature type="transmembrane region" description="Helical" evidence="3">
    <location>
        <begin position="711"/>
        <end position="733"/>
    </location>
</feature>
<dbReference type="EMBL" id="QCYY01004091">
    <property type="protein sequence ID" value="ROT61588.1"/>
    <property type="molecule type" value="Genomic_DNA"/>
</dbReference>
<dbReference type="AlphaFoldDB" id="A0A423SBI9"/>
<dbReference type="Proteomes" id="UP000283509">
    <property type="component" value="Unassembled WGS sequence"/>
</dbReference>
<sequence length="837" mass="91620">MHARSPTPTRRMQSEPTLGRRREGLERLVPHPSPPSLPPSPSPPPSTAPPPPPSLPSTSPPLLPPPPPLYHPPSPLPPPLHHLQREGVSFCSSIRSREFFPLLPFSLSLPLSLTFLPSHKRYVPLSSLSLLLPPFSTYLCVSPSSSSPHESLSPFLPLTYLLSPSSSFLPLSTIFSSFFVLLTQFSSLLPPPSPFLLFSDFLPPSSTLIFSLLPSLSKAYLLLSVFLLCDRYLLLSLSFLHSLLTYLSSLLPSPPAYSHRNSFSLLPSPSLTYRSCLSFYRSSPLSLILFLRFSPPILLLSFLASFSVPQPILYSPSSLLTPIPTRMPSFPFAPPLNYRLLIPFSPLHLSSSSFPSSSHTVPFCLPFFLLPTPNRSSLPFFLLPPIPRLRSSSLPPIHPFSPFLFFLVLTLSLSPVTVSLPHSTSLSPFLLLAPLLLSPSFLYSTPISLFCSFLLHPSNVLNSSFVSSLTLLYTPGFSSSSTYLLSPLARYLVLLCSLLPLLHLILLIPFPSPHLNLLCSLPSSFVTLSSFLLLALPHAMLPLSLAFSLPTIPLSLPCSFSLYSSLAFPSSTPHYPPLILAPPPYRFSHPSYSSSTYLTSLRFLSFLLLQRYPPLSFFSCATNPIFSLPSFLRSTLSCLLLLLLLPPNSSLPFLHPHRLSSCSPSFSSCSTYPLSPSFLPLLRASLSLFSPSLLSPFLIPLSSSSLFSSLFVALLLPPLCLCPCLLFSVSLLVPSLSLSFSSSLILVSLFAHSTPTHSILIAREKSQFRRTFLSSLLSLCSLSSPSLSSSLPYLLLPLSIRSPIPLPLLLSPSSALPPLSLLPSPQSPTLQYLRQRN</sequence>
<name>A0A423SBI9_PENVA</name>
<feature type="region of interest" description="Disordered" evidence="2">
    <location>
        <begin position="1"/>
        <end position="78"/>
    </location>
</feature>
<keyword evidence="3" id="KW-1133">Transmembrane helix</keyword>
<feature type="compositionally biased region" description="Basic and acidic residues" evidence="2">
    <location>
        <begin position="18"/>
        <end position="29"/>
    </location>
</feature>
<evidence type="ECO:0000313" key="4">
    <source>
        <dbReference type="EMBL" id="ROT61588.1"/>
    </source>
</evidence>
<feature type="transmembrane region" description="Helical" evidence="3">
    <location>
        <begin position="430"/>
        <end position="455"/>
    </location>
</feature>
<feature type="transmembrane region" description="Helical" evidence="3">
    <location>
        <begin position="461"/>
        <end position="479"/>
    </location>
</feature>
<keyword evidence="3" id="KW-0472">Membrane</keyword>
<evidence type="ECO:0000256" key="2">
    <source>
        <dbReference type="SAM" id="MobiDB-lite"/>
    </source>
</evidence>
<feature type="transmembrane region" description="Helical" evidence="3">
    <location>
        <begin position="515"/>
        <end position="536"/>
    </location>
</feature>
<keyword evidence="5" id="KW-1185">Reference proteome</keyword>
<evidence type="ECO:0000313" key="5">
    <source>
        <dbReference type="Proteomes" id="UP000283509"/>
    </source>
</evidence>
<feature type="compositionally biased region" description="Polar residues" evidence="2">
    <location>
        <begin position="1"/>
        <end position="16"/>
    </location>
</feature>
<evidence type="ECO:0000256" key="1">
    <source>
        <dbReference type="ARBA" id="ARBA00022581"/>
    </source>
</evidence>
<gene>
    <name evidence="4" type="ORF">C7M84_020615</name>
</gene>
<proteinExistence type="predicted"/>
<reference evidence="4 5" key="2">
    <citation type="submission" date="2019-01" db="EMBL/GenBank/DDBJ databases">
        <title>The decoding of complex shrimp genome reveals the adaptation for benthos swimmer, frequently molting mechanism and breeding impact on genome.</title>
        <authorList>
            <person name="Sun Y."/>
            <person name="Gao Y."/>
            <person name="Yu Y."/>
        </authorList>
    </citation>
    <scope>NUCLEOTIDE SEQUENCE [LARGE SCALE GENOMIC DNA]</scope>
    <source>
        <tissue evidence="4">Muscle</tissue>
    </source>
</reference>
<protein>
    <submittedName>
        <fullName evidence="4">Uncharacterized protein</fullName>
    </submittedName>
</protein>